<comment type="caution">
    <text evidence="11">The sequence shown here is derived from an EMBL/GenBank/DDBJ whole genome shotgun (WGS) entry which is preliminary data.</text>
</comment>
<keyword evidence="6 8" id="KW-0472">Membrane</keyword>
<dbReference type="InterPro" id="IPR027417">
    <property type="entry name" value="P-loop_NTPase"/>
</dbReference>
<dbReference type="SUPFAM" id="SSF90123">
    <property type="entry name" value="ABC transporter transmembrane region"/>
    <property type="match status" value="1"/>
</dbReference>
<keyword evidence="12" id="KW-1185">Reference proteome</keyword>
<dbReference type="InterPro" id="IPR039421">
    <property type="entry name" value="Type_1_exporter"/>
</dbReference>
<feature type="domain" description="ABC transmembrane type-1" evidence="10">
    <location>
        <begin position="20"/>
        <end position="315"/>
    </location>
</feature>
<dbReference type="InterPro" id="IPR003593">
    <property type="entry name" value="AAA+_ATPase"/>
</dbReference>
<dbReference type="SMART" id="SM00382">
    <property type="entry name" value="AAA"/>
    <property type="match status" value="1"/>
</dbReference>
<dbReference type="Gene3D" id="1.20.1560.10">
    <property type="entry name" value="ABC transporter type 1, transmembrane domain"/>
    <property type="match status" value="1"/>
</dbReference>
<proteinExistence type="predicted"/>
<evidence type="ECO:0000256" key="3">
    <source>
        <dbReference type="ARBA" id="ARBA00022741"/>
    </source>
</evidence>
<dbReference type="EMBL" id="JABEND010000011">
    <property type="protein sequence ID" value="NNG37225.1"/>
    <property type="molecule type" value="Genomic_DNA"/>
</dbReference>
<dbReference type="RefSeq" id="WP_171200924.1">
    <property type="nucleotide sequence ID" value="NZ_JABEND010000011.1"/>
</dbReference>
<dbReference type="Pfam" id="PF00005">
    <property type="entry name" value="ABC_tran"/>
    <property type="match status" value="1"/>
</dbReference>
<evidence type="ECO:0000256" key="5">
    <source>
        <dbReference type="ARBA" id="ARBA00022989"/>
    </source>
</evidence>
<feature type="compositionally biased region" description="Polar residues" evidence="7">
    <location>
        <begin position="611"/>
        <end position="629"/>
    </location>
</feature>
<keyword evidence="5 8" id="KW-1133">Transmembrane helix</keyword>
<dbReference type="PANTHER" id="PTHR24221">
    <property type="entry name" value="ATP-BINDING CASSETTE SUB-FAMILY B"/>
    <property type="match status" value="1"/>
</dbReference>
<dbReference type="GO" id="GO:0005886">
    <property type="term" value="C:plasma membrane"/>
    <property type="evidence" value="ECO:0007669"/>
    <property type="project" value="UniProtKB-SubCell"/>
</dbReference>
<evidence type="ECO:0000256" key="1">
    <source>
        <dbReference type="ARBA" id="ARBA00004651"/>
    </source>
</evidence>
<name>A0A849A9K5_9ACTN</name>
<feature type="transmembrane region" description="Helical" evidence="8">
    <location>
        <begin position="174"/>
        <end position="194"/>
    </location>
</feature>
<dbReference type="PANTHER" id="PTHR24221:SF590">
    <property type="entry name" value="COMPONENT LINKED WITH THE ASSEMBLY OF CYTOCHROME' TRANSPORT TRANSMEMBRANE ATP-BINDING PROTEIN ABC TRANSPORTER CYDD-RELATED"/>
    <property type="match status" value="1"/>
</dbReference>
<dbReference type="Pfam" id="PF00664">
    <property type="entry name" value="ABC_membrane"/>
    <property type="match status" value="1"/>
</dbReference>
<keyword evidence="4" id="KW-0067">ATP-binding</keyword>
<gene>
    <name evidence="11" type="primary">cydD</name>
    <name evidence="11" type="ORF">HKD39_16245</name>
</gene>
<feature type="transmembrane region" description="Helical" evidence="8">
    <location>
        <begin position="18"/>
        <end position="41"/>
    </location>
</feature>
<evidence type="ECO:0000256" key="2">
    <source>
        <dbReference type="ARBA" id="ARBA00022692"/>
    </source>
</evidence>
<dbReference type="PROSITE" id="PS50929">
    <property type="entry name" value="ABC_TM1F"/>
    <property type="match status" value="1"/>
</dbReference>
<feature type="region of interest" description="Disordered" evidence="7">
    <location>
        <begin position="402"/>
        <end position="424"/>
    </location>
</feature>
<evidence type="ECO:0000259" key="9">
    <source>
        <dbReference type="PROSITE" id="PS50893"/>
    </source>
</evidence>
<feature type="region of interest" description="Disordered" evidence="7">
    <location>
        <begin position="586"/>
        <end position="629"/>
    </location>
</feature>
<keyword evidence="2 8" id="KW-0812">Transmembrane</keyword>
<organism evidence="11 12">
    <name type="scientific">Nakamurella aerolata</name>
    <dbReference type="NCBI Taxonomy" id="1656892"/>
    <lineage>
        <taxon>Bacteria</taxon>
        <taxon>Bacillati</taxon>
        <taxon>Actinomycetota</taxon>
        <taxon>Actinomycetes</taxon>
        <taxon>Nakamurellales</taxon>
        <taxon>Nakamurellaceae</taxon>
        <taxon>Nakamurella</taxon>
    </lineage>
</organism>
<dbReference type="CDD" id="cd18584">
    <property type="entry name" value="ABC_6TM_AarD_CydD"/>
    <property type="match status" value="1"/>
</dbReference>
<dbReference type="NCBIfam" id="TIGR02857">
    <property type="entry name" value="CydD"/>
    <property type="match status" value="1"/>
</dbReference>
<evidence type="ECO:0000256" key="7">
    <source>
        <dbReference type="SAM" id="MobiDB-lite"/>
    </source>
</evidence>
<accession>A0A849A9K5</accession>
<evidence type="ECO:0000256" key="6">
    <source>
        <dbReference type="ARBA" id="ARBA00023136"/>
    </source>
</evidence>
<comment type="subcellular location">
    <subcellularLocation>
        <location evidence="1">Cell membrane</location>
        <topology evidence="1">Multi-pass membrane protein</topology>
    </subcellularLocation>
</comment>
<dbReference type="GO" id="GO:0042883">
    <property type="term" value="P:cysteine transport"/>
    <property type="evidence" value="ECO:0007669"/>
    <property type="project" value="InterPro"/>
</dbReference>
<dbReference type="InterPro" id="IPR036640">
    <property type="entry name" value="ABC1_TM_sf"/>
</dbReference>
<dbReference type="InterPro" id="IPR003439">
    <property type="entry name" value="ABC_transporter-like_ATP-bd"/>
</dbReference>
<feature type="transmembrane region" description="Helical" evidence="8">
    <location>
        <begin position="61"/>
        <end position="86"/>
    </location>
</feature>
<dbReference type="Gene3D" id="3.40.50.300">
    <property type="entry name" value="P-loop containing nucleotide triphosphate hydrolases"/>
    <property type="match status" value="1"/>
</dbReference>
<dbReference type="InterPro" id="IPR014216">
    <property type="entry name" value="ABC_transptr_CydD"/>
</dbReference>
<dbReference type="InterPro" id="IPR011527">
    <property type="entry name" value="ABC1_TM_dom"/>
</dbReference>
<protein>
    <submittedName>
        <fullName evidence="11">Thiol reductant ABC exporter subunit CydD</fullName>
    </submittedName>
</protein>
<evidence type="ECO:0000259" key="10">
    <source>
        <dbReference type="PROSITE" id="PS50929"/>
    </source>
</evidence>
<dbReference type="GO" id="GO:0016887">
    <property type="term" value="F:ATP hydrolysis activity"/>
    <property type="evidence" value="ECO:0007669"/>
    <property type="project" value="InterPro"/>
</dbReference>
<evidence type="ECO:0000256" key="8">
    <source>
        <dbReference type="SAM" id="Phobius"/>
    </source>
</evidence>
<dbReference type="SUPFAM" id="SSF52540">
    <property type="entry name" value="P-loop containing nucleoside triphosphate hydrolases"/>
    <property type="match status" value="1"/>
</dbReference>
<dbReference type="GO" id="GO:0140359">
    <property type="term" value="F:ABC-type transporter activity"/>
    <property type="evidence" value="ECO:0007669"/>
    <property type="project" value="InterPro"/>
</dbReference>
<feature type="transmembrane region" description="Helical" evidence="8">
    <location>
        <begin position="147"/>
        <end position="168"/>
    </location>
</feature>
<dbReference type="PROSITE" id="PS50893">
    <property type="entry name" value="ABC_TRANSPORTER_2"/>
    <property type="match status" value="1"/>
</dbReference>
<feature type="domain" description="ABC transporter" evidence="9">
    <location>
        <begin position="346"/>
        <end position="610"/>
    </location>
</feature>
<dbReference type="GO" id="GO:0005524">
    <property type="term" value="F:ATP binding"/>
    <property type="evidence" value="ECO:0007669"/>
    <property type="project" value="UniProtKB-KW"/>
</dbReference>
<sequence>MRSVEPALLRRAPAVRSLLVGSGLVAAIGTVAVIGQSWALARLLATALAGTLDSASVLSAALPGAGLSTGTTMMILAGCVLVRVVTAWAGERMAGRAAADAAGQLRAEVLNALARGQSRYRSAAASTRHQVLLTSGLDGMQAYLSRYLPALVQAALIPLAVLLVLVLVDPLSALIVLVTLPLIPLFMALIGWFTQRETAASLRRAETLSGRFADVVAGLPDLVVLGRVKALATAVGDAAERYRTATLATLRIAFLSAMALELLATLSTALVAVTVGLRLVHGGIAVDVALLVLLLAPEAYLALRSVGTRFHAAADGVAAVTAATELLDRAPMPAGERTDVAAPPALRTSKVGLTFPDGRRLALPDVSVPAGAITVVRGASGSGKSTLLNLLARLDLADTGRTETTLPAKRGSGAGGPAGEWPGERVDEQAGQWIDLADVSGEQWWAQVGWCGQRLPGDDSGTLRELLLAGRGGSTEPTPERWQRVLDGCALTDVVAELPDGLDTRLGRGVRELSTGQRRRVALAAAVLSDRPLVLLDEPTEALDADTENHVVQALPAMVAGRTVVITSHRPALESAADQLIDLSSADPTAAGPQASGEAAETARDAVPPAASTTQPAVAQQISQPAGVR</sequence>
<keyword evidence="3" id="KW-0547">Nucleotide-binding</keyword>
<evidence type="ECO:0000313" key="12">
    <source>
        <dbReference type="Proteomes" id="UP000562984"/>
    </source>
</evidence>
<evidence type="ECO:0000256" key="4">
    <source>
        <dbReference type="ARBA" id="ARBA00022840"/>
    </source>
</evidence>
<dbReference type="AlphaFoldDB" id="A0A849A9K5"/>
<evidence type="ECO:0000313" key="11">
    <source>
        <dbReference type="EMBL" id="NNG37225.1"/>
    </source>
</evidence>
<reference evidence="11 12" key="1">
    <citation type="submission" date="2020-05" db="EMBL/GenBank/DDBJ databases">
        <title>Nakamurella sp. DB0629 isolated from air conditioner.</title>
        <authorList>
            <person name="Kim D.H."/>
            <person name="Kim D.-U."/>
        </authorList>
    </citation>
    <scope>NUCLEOTIDE SEQUENCE [LARGE SCALE GENOMIC DNA]</scope>
    <source>
        <strain evidence="11 12">DB0629</strain>
    </source>
</reference>
<dbReference type="Proteomes" id="UP000562984">
    <property type="component" value="Unassembled WGS sequence"/>
</dbReference>
<feature type="transmembrane region" description="Helical" evidence="8">
    <location>
        <begin position="252"/>
        <end position="273"/>
    </location>
</feature>